<dbReference type="OrthoDB" id="20872at2759"/>
<proteinExistence type="predicted"/>
<dbReference type="Proteomes" id="UP000605986">
    <property type="component" value="Unassembled WGS sequence"/>
</dbReference>
<feature type="non-terminal residue" evidence="3">
    <location>
        <position position="493"/>
    </location>
</feature>
<evidence type="ECO:0000259" key="2">
    <source>
        <dbReference type="Pfam" id="PF17107"/>
    </source>
</evidence>
<dbReference type="Pfam" id="PF00931">
    <property type="entry name" value="NB-ARC"/>
    <property type="match status" value="1"/>
</dbReference>
<feature type="domain" description="NACHT-NTPase and P-loop NTPases N-terminal" evidence="2">
    <location>
        <begin position="11"/>
        <end position="135"/>
    </location>
</feature>
<evidence type="ECO:0000313" key="4">
    <source>
        <dbReference type="Proteomes" id="UP000605986"/>
    </source>
</evidence>
<dbReference type="Gene3D" id="3.40.50.300">
    <property type="entry name" value="P-loop containing nucleotide triphosphate hydrolases"/>
    <property type="match status" value="1"/>
</dbReference>
<dbReference type="InterPro" id="IPR031352">
    <property type="entry name" value="SesA"/>
</dbReference>
<dbReference type="Pfam" id="PF17107">
    <property type="entry name" value="SesA"/>
    <property type="match status" value="1"/>
</dbReference>
<dbReference type="EMBL" id="JAADJG010000067">
    <property type="protein sequence ID" value="KAF4456185.1"/>
    <property type="molecule type" value="Genomic_DNA"/>
</dbReference>
<name>A0A8H4KU29_9HYPO</name>
<dbReference type="InterPro" id="IPR002182">
    <property type="entry name" value="NB-ARC"/>
</dbReference>
<organism evidence="3 4">
    <name type="scientific">Fusarium austroafricanum</name>
    <dbReference type="NCBI Taxonomy" id="2364996"/>
    <lineage>
        <taxon>Eukaryota</taxon>
        <taxon>Fungi</taxon>
        <taxon>Dikarya</taxon>
        <taxon>Ascomycota</taxon>
        <taxon>Pezizomycotina</taxon>
        <taxon>Sordariomycetes</taxon>
        <taxon>Hypocreomycetidae</taxon>
        <taxon>Hypocreales</taxon>
        <taxon>Nectriaceae</taxon>
        <taxon>Fusarium</taxon>
        <taxon>Fusarium concolor species complex</taxon>
    </lineage>
</organism>
<accession>A0A8H4KU29</accession>
<feature type="domain" description="NB-ARC" evidence="1">
    <location>
        <begin position="185"/>
        <end position="352"/>
    </location>
</feature>
<evidence type="ECO:0000313" key="3">
    <source>
        <dbReference type="EMBL" id="KAF4456185.1"/>
    </source>
</evidence>
<dbReference type="SUPFAM" id="SSF52540">
    <property type="entry name" value="P-loop containing nucleoside triphosphate hydrolases"/>
    <property type="match status" value="1"/>
</dbReference>
<dbReference type="GO" id="GO:0043531">
    <property type="term" value="F:ADP binding"/>
    <property type="evidence" value="ECO:0007669"/>
    <property type="project" value="InterPro"/>
</dbReference>
<gene>
    <name evidence="3" type="ORF">F53441_1670</name>
</gene>
<dbReference type="InterPro" id="IPR027417">
    <property type="entry name" value="P-loop_NTPase"/>
</dbReference>
<dbReference type="PANTHER" id="PTHR35205:SF1">
    <property type="entry name" value="ZU5 DOMAIN-CONTAINING PROTEIN"/>
    <property type="match status" value="1"/>
</dbReference>
<keyword evidence="4" id="KW-1185">Reference proteome</keyword>
<protein>
    <submittedName>
        <fullName evidence="3">Short-chain dehydrogenase</fullName>
    </submittedName>
</protein>
<reference evidence="3" key="1">
    <citation type="submission" date="2020-01" db="EMBL/GenBank/DDBJ databases">
        <title>Identification and distribution of gene clusters putatively required for synthesis of sphingolipid metabolism inhibitors in phylogenetically diverse species of the filamentous fungus Fusarium.</title>
        <authorList>
            <person name="Kim H.-S."/>
            <person name="Busman M."/>
            <person name="Brown D.W."/>
            <person name="Divon H."/>
            <person name="Uhlig S."/>
            <person name="Proctor R.H."/>
        </authorList>
    </citation>
    <scope>NUCLEOTIDE SEQUENCE</scope>
    <source>
        <strain evidence="3">NRRL 53441</strain>
    </source>
</reference>
<sequence length="493" mass="55586">MDPVTGIGLAAAVIQLIEVSAKITKRLAEFSSANLENGPPKSFRNIMTTLPLITDGLQNLHNNFNRVPSQTQDSLRPVVTKCLSDVEELNRILDKALPSPDASRWERKRKALASFRYDKKVDEISRAINKYLDALNFYQLSGISQNNTSQNLDIESLSLEEKTYWLVPFDRNASFVGREGIFEEIHKAFNVDQGVQPKAALHGLGGIGKSQIALEYSYRRRQQDATCSIFWCNAATVARFEQSLGRIAIECGLASAGNADTDGPELVKHWLETRYKGRWLMVIDNIDDKDVFFTQTMKSGKTISGCIPHCANGSLLFTTRNREVAFDVLTQTHPIVIKEMDKEEGLKLAKKRLPKETSEDLIIQLLEVLEFIPLAITQASAFIGKRGKTVQYYLQEYQKSDTTRAKLLSYEFSDHGRQSNSMESVAKTWIISFEGIRQSNPRASELLCVMSFLQHHGVPGFLLRYQDEDEFDFKDAISLLESYAFIDANESDS</sequence>
<comment type="caution">
    <text evidence="3">The sequence shown here is derived from an EMBL/GenBank/DDBJ whole genome shotgun (WGS) entry which is preliminary data.</text>
</comment>
<dbReference type="AlphaFoldDB" id="A0A8H4KU29"/>
<dbReference type="PANTHER" id="PTHR35205">
    <property type="entry name" value="NB-ARC AND TPR DOMAIN PROTEIN"/>
    <property type="match status" value="1"/>
</dbReference>
<evidence type="ECO:0000259" key="1">
    <source>
        <dbReference type="Pfam" id="PF00931"/>
    </source>
</evidence>